<dbReference type="SUPFAM" id="SSF47005">
    <property type="entry name" value="Peripheral subunit-binding domain of 2-oxo acid dehydrogenase complex"/>
    <property type="match status" value="1"/>
</dbReference>
<gene>
    <name evidence="6" type="ORF">METZ01_LOCUS11452</name>
</gene>
<sequence length="405" mass="43908">MSSIEAITVPQWGLTMTEGTLVKWNASEGDAVQEKGEIAEIETEKIVNVLESPADGILRKIIGKEGDTLPVGALIGILASESTPEKDIDKFIEQYKPIELSAPSQSTNEVTSSNTVSSVPPSTSAPGEGRVSPAVKRLAKKLGVDLTEVSGSGRNGRISKEDVELASKDLSSNTENEVQSDNNDNPFDSIPLTSMRKTIAKRLTESKQNIPHFYLTADYSIDKLLVKRKEMNKENLKISVNDLLIYCVARALIEEPRANVQLIEDEIRQYRHADISVAVATDSGLIAPIVKKADTKSIQEISEEFADLAKRAQKGKLRREEILGGTFSVSNLGMFGIKHFEAIINPPQGAILAIGGAIEKIIASEGKPLSANIMSVSLSCDHRVIDGAVGAKFLQALRKHVEEPE</sequence>
<dbReference type="PANTHER" id="PTHR23151:SF90">
    <property type="entry name" value="DIHYDROLIPOYLLYSINE-RESIDUE ACETYLTRANSFERASE COMPONENT OF PYRUVATE DEHYDROGENASE COMPLEX, MITOCHONDRIAL-RELATED"/>
    <property type="match status" value="1"/>
</dbReference>
<dbReference type="PROSITE" id="PS51826">
    <property type="entry name" value="PSBD"/>
    <property type="match status" value="1"/>
</dbReference>
<dbReference type="Gene3D" id="4.10.320.10">
    <property type="entry name" value="E3-binding domain"/>
    <property type="match status" value="1"/>
</dbReference>
<dbReference type="Gene3D" id="3.30.559.10">
    <property type="entry name" value="Chloramphenicol acetyltransferase-like domain"/>
    <property type="match status" value="1"/>
</dbReference>
<dbReference type="SUPFAM" id="SSF52777">
    <property type="entry name" value="CoA-dependent acyltransferases"/>
    <property type="match status" value="1"/>
</dbReference>
<evidence type="ECO:0008006" key="7">
    <source>
        <dbReference type="Google" id="ProtNLM"/>
    </source>
</evidence>
<dbReference type="CDD" id="cd06849">
    <property type="entry name" value="lipoyl_domain"/>
    <property type="match status" value="1"/>
</dbReference>
<accession>A0A381NXG2</accession>
<dbReference type="PROSITE" id="PS00189">
    <property type="entry name" value="LIPOYL"/>
    <property type="match status" value="1"/>
</dbReference>
<proteinExistence type="inferred from homology"/>
<feature type="domain" description="Lipoyl-binding" evidence="4">
    <location>
        <begin position="4"/>
        <end position="79"/>
    </location>
</feature>
<feature type="compositionally biased region" description="Basic and acidic residues" evidence="3">
    <location>
        <begin position="158"/>
        <end position="167"/>
    </location>
</feature>
<evidence type="ECO:0000256" key="3">
    <source>
        <dbReference type="SAM" id="MobiDB-lite"/>
    </source>
</evidence>
<dbReference type="EMBL" id="UINC01000630">
    <property type="protein sequence ID" value="SUZ58598.1"/>
    <property type="molecule type" value="Genomic_DNA"/>
</dbReference>
<dbReference type="GO" id="GO:0006086">
    <property type="term" value="P:pyruvate decarboxylation to acetyl-CoA"/>
    <property type="evidence" value="ECO:0007669"/>
    <property type="project" value="InterPro"/>
</dbReference>
<comment type="similarity">
    <text evidence="1">Belongs to the 2-oxoacid dehydrogenase family.</text>
</comment>
<dbReference type="Pfam" id="PF02817">
    <property type="entry name" value="E3_binding"/>
    <property type="match status" value="1"/>
</dbReference>
<dbReference type="PANTHER" id="PTHR23151">
    <property type="entry name" value="DIHYDROLIPOAMIDE ACETYL/SUCCINYL-TRANSFERASE-RELATED"/>
    <property type="match status" value="1"/>
</dbReference>
<feature type="region of interest" description="Disordered" evidence="3">
    <location>
        <begin position="149"/>
        <end position="191"/>
    </location>
</feature>
<feature type="domain" description="Peripheral subunit-binding (PSBD)" evidence="5">
    <location>
        <begin position="130"/>
        <end position="167"/>
    </location>
</feature>
<dbReference type="InterPro" id="IPR045257">
    <property type="entry name" value="E2/Pdx1"/>
</dbReference>
<dbReference type="InterPro" id="IPR000089">
    <property type="entry name" value="Biotin_lipoyl"/>
</dbReference>
<dbReference type="InterPro" id="IPR036625">
    <property type="entry name" value="E3-bd_dom_sf"/>
</dbReference>
<keyword evidence="2" id="KW-0450">Lipoyl</keyword>
<evidence type="ECO:0000313" key="6">
    <source>
        <dbReference type="EMBL" id="SUZ58598.1"/>
    </source>
</evidence>
<dbReference type="Pfam" id="PF00364">
    <property type="entry name" value="Biotin_lipoyl"/>
    <property type="match status" value="1"/>
</dbReference>
<name>A0A381NXG2_9ZZZZ</name>
<dbReference type="SUPFAM" id="SSF51230">
    <property type="entry name" value="Single hybrid motif"/>
    <property type="match status" value="1"/>
</dbReference>
<feature type="region of interest" description="Disordered" evidence="3">
    <location>
        <begin position="102"/>
        <end position="134"/>
    </location>
</feature>
<protein>
    <recommendedName>
        <fullName evidence="7">Dihydrolipoyllysine-residue acetyltransferase</fullName>
    </recommendedName>
</protein>
<dbReference type="GO" id="GO:0016746">
    <property type="term" value="F:acyltransferase activity"/>
    <property type="evidence" value="ECO:0007669"/>
    <property type="project" value="InterPro"/>
</dbReference>
<dbReference type="Gene3D" id="2.40.50.100">
    <property type="match status" value="1"/>
</dbReference>
<evidence type="ECO:0000259" key="5">
    <source>
        <dbReference type="PROSITE" id="PS51826"/>
    </source>
</evidence>
<dbReference type="GO" id="GO:0045254">
    <property type="term" value="C:pyruvate dehydrogenase complex"/>
    <property type="evidence" value="ECO:0007669"/>
    <property type="project" value="InterPro"/>
</dbReference>
<dbReference type="AlphaFoldDB" id="A0A381NXG2"/>
<evidence type="ECO:0000256" key="2">
    <source>
        <dbReference type="ARBA" id="ARBA00022823"/>
    </source>
</evidence>
<organism evidence="6">
    <name type="scientific">marine metagenome</name>
    <dbReference type="NCBI Taxonomy" id="408172"/>
    <lineage>
        <taxon>unclassified sequences</taxon>
        <taxon>metagenomes</taxon>
        <taxon>ecological metagenomes</taxon>
    </lineage>
</organism>
<evidence type="ECO:0000259" key="4">
    <source>
        <dbReference type="PROSITE" id="PS50968"/>
    </source>
</evidence>
<dbReference type="InterPro" id="IPR001078">
    <property type="entry name" value="2-oxoacid_DH_actylTfrase"/>
</dbReference>
<dbReference type="InterPro" id="IPR023213">
    <property type="entry name" value="CAT-like_dom_sf"/>
</dbReference>
<dbReference type="Pfam" id="PF00198">
    <property type="entry name" value="2-oxoacid_dh"/>
    <property type="match status" value="1"/>
</dbReference>
<dbReference type="InterPro" id="IPR011053">
    <property type="entry name" value="Single_hybrid_motif"/>
</dbReference>
<evidence type="ECO:0000256" key="1">
    <source>
        <dbReference type="ARBA" id="ARBA00007317"/>
    </source>
</evidence>
<dbReference type="PROSITE" id="PS50968">
    <property type="entry name" value="BIOTINYL_LIPOYL"/>
    <property type="match status" value="1"/>
</dbReference>
<feature type="compositionally biased region" description="Polar residues" evidence="3">
    <location>
        <begin position="169"/>
        <end position="191"/>
    </location>
</feature>
<dbReference type="InterPro" id="IPR003016">
    <property type="entry name" value="2-oxoA_DH_lipoyl-BS"/>
</dbReference>
<dbReference type="InterPro" id="IPR004167">
    <property type="entry name" value="PSBD"/>
</dbReference>
<reference evidence="6" key="1">
    <citation type="submission" date="2018-05" db="EMBL/GenBank/DDBJ databases">
        <authorList>
            <person name="Lanie J.A."/>
            <person name="Ng W.-L."/>
            <person name="Kazmierczak K.M."/>
            <person name="Andrzejewski T.M."/>
            <person name="Davidsen T.M."/>
            <person name="Wayne K.J."/>
            <person name="Tettelin H."/>
            <person name="Glass J.I."/>
            <person name="Rusch D."/>
            <person name="Podicherti R."/>
            <person name="Tsui H.-C.T."/>
            <person name="Winkler M.E."/>
        </authorList>
    </citation>
    <scope>NUCLEOTIDE SEQUENCE</scope>
</reference>
<feature type="compositionally biased region" description="Low complexity" evidence="3">
    <location>
        <begin position="104"/>
        <end position="124"/>
    </location>
</feature>